<evidence type="ECO:0000256" key="10">
    <source>
        <dbReference type="SAM" id="Coils"/>
    </source>
</evidence>
<accession>E4Q5W6</accession>
<proteinExistence type="inferred from homology"/>
<evidence type="ECO:0000256" key="7">
    <source>
        <dbReference type="ARBA" id="ARBA00023224"/>
    </source>
</evidence>
<keyword evidence="10" id="KW-0175">Coiled coil</keyword>
<organism evidence="14 15">
    <name type="scientific">Caldicellulosiruptor owensensis (strain ATCC 700167 / DSM 13100 / OL)</name>
    <dbReference type="NCBI Taxonomy" id="632518"/>
    <lineage>
        <taxon>Bacteria</taxon>
        <taxon>Bacillati</taxon>
        <taxon>Bacillota</taxon>
        <taxon>Bacillota incertae sedis</taxon>
        <taxon>Caldicellulosiruptorales</taxon>
        <taxon>Caldicellulosiruptoraceae</taxon>
        <taxon>Caldicellulosiruptor</taxon>
    </lineage>
</organism>
<evidence type="ECO:0000256" key="11">
    <source>
        <dbReference type="SAM" id="Phobius"/>
    </source>
</evidence>
<dbReference type="Proteomes" id="UP000006889">
    <property type="component" value="Chromosome"/>
</dbReference>
<evidence type="ECO:0000259" key="13">
    <source>
        <dbReference type="PROSITE" id="PS50885"/>
    </source>
</evidence>
<evidence type="ECO:0000256" key="1">
    <source>
        <dbReference type="ARBA" id="ARBA00004651"/>
    </source>
</evidence>
<dbReference type="Pfam" id="PF00672">
    <property type="entry name" value="HAMP"/>
    <property type="match status" value="1"/>
</dbReference>
<dbReference type="eggNOG" id="COG0840">
    <property type="taxonomic scope" value="Bacteria"/>
</dbReference>
<evidence type="ECO:0000256" key="6">
    <source>
        <dbReference type="ARBA" id="ARBA00023136"/>
    </source>
</evidence>
<dbReference type="HOGENOM" id="CLU_000445_107_19_9"/>
<feature type="domain" description="Methyl-accepting transducer" evidence="12">
    <location>
        <begin position="409"/>
        <end position="666"/>
    </location>
</feature>
<dbReference type="GO" id="GO:0005886">
    <property type="term" value="C:plasma membrane"/>
    <property type="evidence" value="ECO:0007669"/>
    <property type="project" value="UniProtKB-SubCell"/>
</dbReference>
<keyword evidence="15" id="KW-1185">Reference proteome</keyword>
<dbReference type="InterPro" id="IPR004089">
    <property type="entry name" value="MCPsignal_dom"/>
</dbReference>
<reference evidence="14 15" key="2">
    <citation type="journal article" date="2011" name="J. Bacteriol.">
        <title>Complete genome sequences for the anaerobic, extremely thermophilic plant biomass-degrading bacteria Caldicellulosiruptor hydrothermalis, Caldicellulosiruptor kristjanssonii, Caldicellulosiruptor kronotskyensis, Caldicellulosiruptor owensenis, and Caldicellulosiruptor lactoaceticus.</title>
        <authorList>
            <person name="Blumer-Schuette S.E."/>
            <person name="Ozdemir I."/>
            <person name="Mistry D."/>
            <person name="Lucas S."/>
            <person name="Lapidus A."/>
            <person name="Cheng J.F."/>
            <person name="Goodwin L.A."/>
            <person name="Pitluck S."/>
            <person name="Land M.L."/>
            <person name="Hauser L.J."/>
            <person name="Woyke T."/>
            <person name="Mikhailova N."/>
            <person name="Pati A."/>
            <person name="Kyrpides N.C."/>
            <person name="Ivanova N."/>
            <person name="Detter J.C."/>
            <person name="Walston-Davenport K."/>
            <person name="Han S."/>
            <person name="Adams M.W."/>
            <person name="Kelly R.M."/>
        </authorList>
    </citation>
    <scope>NUCLEOTIDE SEQUENCE [LARGE SCALE GENOMIC DNA]</scope>
    <source>
        <strain evidence="15">ATCC 700167 / DSM 13100 / OL</strain>
    </source>
</reference>
<keyword evidence="4 11" id="KW-0812">Transmembrane</keyword>
<dbReference type="SMART" id="SM00283">
    <property type="entry name" value="MA"/>
    <property type="match status" value="1"/>
</dbReference>
<dbReference type="GO" id="GO:0007165">
    <property type="term" value="P:signal transduction"/>
    <property type="evidence" value="ECO:0007669"/>
    <property type="project" value="UniProtKB-KW"/>
</dbReference>
<feature type="coiled-coil region" evidence="10">
    <location>
        <begin position="652"/>
        <end position="692"/>
    </location>
</feature>
<evidence type="ECO:0000313" key="15">
    <source>
        <dbReference type="Proteomes" id="UP000006889"/>
    </source>
</evidence>
<dbReference type="AlphaFoldDB" id="E4Q5W6"/>
<feature type="transmembrane region" description="Helical" evidence="11">
    <location>
        <begin position="21"/>
        <end position="41"/>
    </location>
</feature>
<evidence type="ECO:0000256" key="4">
    <source>
        <dbReference type="ARBA" id="ARBA00022692"/>
    </source>
</evidence>
<evidence type="ECO:0000256" key="2">
    <source>
        <dbReference type="ARBA" id="ARBA00022475"/>
    </source>
</evidence>
<dbReference type="STRING" id="632518.Calow_2008"/>
<dbReference type="RefSeq" id="WP_013412846.1">
    <property type="nucleotide sequence ID" value="NC_014657.1"/>
</dbReference>
<dbReference type="GO" id="GO:0006935">
    <property type="term" value="P:chemotaxis"/>
    <property type="evidence" value="ECO:0007669"/>
    <property type="project" value="UniProtKB-KW"/>
</dbReference>
<dbReference type="InterPro" id="IPR003660">
    <property type="entry name" value="HAMP_dom"/>
</dbReference>
<gene>
    <name evidence="14" type="ordered locus">Calow_2008</name>
</gene>
<feature type="transmembrane region" description="Helical" evidence="11">
    <location>
        <begin position="316"/>
        <end position="338"/>
    </location>
</feature>
<dbReference type="Pfam" id="PF00015">
    <property type="entry name" value="MCPsignal"/>
    <property type="match status" value="1"/>
</dbReference>
<keyword evidence="3" id="KW-0145">Chemotaxis</keyword>
<dbReference type="OrthoDB" id="13222at2"/>
<dbReference type="EMBL" id="CP002216">
    <property type="protein sequence ID" value="ADQ05525.1"/>
    <property type="molecule type" value="Genomic_DNA"/>
</dbReference>
<dbReference type="PROSITE" id="PS50885">
    <property type="entry name" value="HAMP"/>
    <property type="match status" value="1"/>
</dbReference>
<protein>
    <submittedName>
        <fullName evidence="14">Methyl-accepting chemotaxis sensory transducer</fullName>
    </submittedName>
</protein>
<evidence type="ECO:0000259" key="12">
    <source>
        <dbReference type="PROSITE" id="PS50111"/>
    </source>
</evidence>
<evidence type="ECO:0000256" key="8">
    <source>
        <dbReference type="ARBA" id="ARBA00029447"/>
    </source>
</evidence>
<dbReference type="CDD" id="cd06225">
    <property type="entry name" value="HAMP"/>
    <property type="match status" value="1"/>
</dbReference>
<keyword evidence="5 11" id="KW-1133">Transmembrane helix</keyword>
<comment type="subcellular location">
    <subcellularLocation>
        <location evidence="1">Cell membrane</location>
        <topology evidence="1">Multi-pass membrane protein</topology>
    </subcellularLocation>
</comment>
<dbReference type="PROSITE" id="PS50111">
    <property type="entry name" value="CHEMOTAXIS_TRANSDUC_2"/>
    <property type="match status" value="1"/>
</dbReference>
<dbReference type="KEGG" id="cow:Calow_2008"/>
<evidence type="ECO:0000256" key="3">
    <source>
        <dbReference type="ARBA" id="ARBA00022500"/>
    </source>
</evidence>
<comment type="similarity">
    <text evidence="8">Belongs to the methyl-accepting chemotaxis (MCP) protein family.</text>
</comment>
<evidence type="ECO:0000256" key="5">
    <source>
        <dbReference type="ARBA" id="ARBA00022989"/>
    </source>
</evidence>
<keyword evidence="7 9" id="KW-0807">Transducer</keyword>
<reference key="1">
    <citation type="submission" date="2010-09" db="EMBL/GenBank/DDBJ databases">
        <title>Complete sequence of Caldicellulosiruptor owensensis OL.</title>
        <authorList>
            <consortium name="US DOE Joint Genome Institute"/>
            <person name="Lucas S."/>
            <person name="Copeland A."/>
            <person name="Lapidus A."/>
            <person name="Cheng J.-F."/>
            <person name="Bruce D."/>
            <person name="Goodwin L."/>
            <person name="Pitluck S."/>
            <person name="Davenport K."/>
            <person name="Detter J.C."/>
            <person name="Han C."/>
            <person name="Tapia R."/>
            <person name="Land M."/>
            <person name="Hauser L."/>
            <person name="Chang Y.-J."/>
            <person name="Jeffries C."/>
            <person name="Kyrpides N."/>
            <person name="Ivanova N."/>
            <person name="Mikhailova N."/>
            <person name="Blumer-Schuette S.E."/>
            <person name="Kelly R.M."/>
            <person name="Woyke T."/>
        </authorList>
    </citation>
    <scope>NUCLEOTIDE SEQUENCE</scope>
    <source>
        <strain>OL</strain>
    </source>
</reference>
<dbReference type="PANTHER" id="PTHR32089">
    <property type="entry name" value="METHYL-ACCEPTING CHEMOTAXIS PROTEIN MCPB"/>
    <property type="match status" value="1"/>
</dbReference>
<evidence type="ECO:0000313" key="14">
    <source>
        <dbReference type="EMBL" id="ADQ05525.1"/>
    </source>
</evidence>
<dbReference type="Pfam" id="PF02743">
    <property type="entry name" value="dCache_1"/>
    <property type="match status" value="1"/>
</dbReference>
<dbReference type="PANTHER" id="PTHR32089:SF112">
    <property type="entry name" value="LYSOZYME-LIKE PROTEIN-RELATED"/>
    <property type="match status" value="1"/>
</dbReference>
<name>E4Q5W6_CALOW</name>
<dbReference type="SUPFAM" id="SSF58104">
    <property type="entry name" value="Methyl-accepting chemotaxis protein (MCP) signaling domain"/>
    <property type="match status" value="1"/>
</dbReference>
<evidence type="ECO:0000256" key="9">
    <source>
        <dbReference type="PROSITE-ProRule" id="PRU00284"/>
    </source>
</evidence>
<feature type="domain" description="HAMP" evidence="13">
    <location>
        <begin position="338"/>
        <end position="390"/>
    </location>
</feature>
<dbReference type="SMART" id="SM00304">
    <property type="entry name" value="HAMP"/>
    <property type="match status" value="1"/>
</dbReference>
<keyword evidence="6 11" id="KW-0472">Membrane</keyword>
<dbReference type="Gene3D" id="3.30.450.20">
    <property type="entry name" value="PAS domain"/>
    <property type="match status" value="1"/>
</dbReference>
<dbReference type="Gene3D" id="1.10.287.950">
    <property type="entry name" value="Methyl-accepting chemotaxis protein"/>
    <property type="match status" value="1"/>
</dbReference>
<dbReference type="InterPro" id="IPR033479">
    <property type="entry name" value="dCache_1"/>
</dbReference>
<sequence>MSVDIKKFRKLLSTLPGKISLLIFSVILILVLAIDIFAVTLSTSTLRQNLQSSISTSTFQSGKYFDQILERTKDLSFQLATNETIQKYLNVQRTSKDDYEKLEWKKNAQRALLSIVSANQFLSGVYILIDKESSLGYPTLSFENINFKNLMNSSWAKLAFESDQGFIWCSDHNQYFNDVLKGVGSDIREYTTSVIRVLYDSSSGNKAGLIVIDIGKDIFDEMLSNIKVTKNSTSFIVTPNANVIFPNNMSESLKKNLKALSVNLLQRANKKEIDNFELKLSGKWLVSYSKSPDSGYLYVSLVPVSDINSKIIKLQIYIILTSIIFGILGITIGLIVTLRITSSIKILLNLMNRAAKGDLTIAAKVNTDDEIGMLSEGFNGMVHQLKELIIKIKELSKRVNKSISVIAGVAAETVAASNEVTKAVSEIAEGASQQAGEATAISQQMTEFSNEIGNMVNDFKNMNKVSENVLVQTNEGFSAIETLYQVAKKSQDTTKNMIVNVRELIEWAEKIGKIMNLLSGISEQTKLLALNAAIEAAKAGEAGKGFSVVAAEIRKLAQQSRESTKDVEDIIKNILSKAKFSDKVAADVESLIKLQENALENVHVTFKSMRDIISELYENMKKSLRILEDIEYKKDKIFNSVESISAVTEQTAASAEEVSAATEQQLASIEELKNMIEEIKKLSVELDTTTSRFITENQGSF</sequence>
<dbReference type="Gene3D" id="6.10.340.10">
    <property type="match status" value="1"/>
</dbReference>
<keyword evidence="2" id="KW-1003">Cell membrane</keyword>